<dbReference type="InterPro" id="IPR032710">
    <property type="entry name" value="NTF2-like_dom_sf"/>
</dbReference>
<sequence>MRGSTLIIAIILAPLGAFGAPRSDGVAIRQSKFCERSSPAPPDAEVKARHDKFVDAFLVKKDVVEAFTYIAADYINNGAANGAQGALDFLSRVWKNQTIAIHRTQYNNNTSLLNYDGSYGKNIIDRYRWTGGCIAEHWDRGEVWPAS</sequence>
<evidence type="ECO:0000313" key="3">
    <source>
        <dbReference type="Proteomes" id="UP001275084"/>
    </source>
</evidence>
<dbReference type="EMBL" id="JAUIQD010000004">
    <property type="protein sequence ID" value="KAK3352778.1"/>
    <property type="molecule type" value="Genomic_DNA"/>
</dbReference>
<feature type="chain" id="PRO_5042554314" description="SnoaL-like domain-containing protein" evidence="1">
    <location>
        <begin position="20"/>
        <end position="147"/>
    </location>
</feature>
<comment type="caution">
    <text evidence="2">The sequence shown here is derived from an EMBL/GenBank/DDBJ whole genome shotgun (WGS) entry which is preliminary data.</text>
</comment>
<keyword evidence="1" id="KW-0732">Signal</keyword>
<accession>A0AAJ0MDS8</accession>
<keyword evidence="3" id="KW-1185">Reference proteome</keyword>
<evidence type="ECO:0000256" key="1">
    <source>
        <dbReference type="SAM" id="SignalP"/>
    </source>
</evidence>
<protein>
    <recommendedName>
        <fullName evidence="4">SnoaL-like domain-containing protein</fullName>
    </recommendedName>
</protein>
<reference evidence="2" key="2">
    <citation type="submission" date="2023-06" db="EMBL/GenBank/DDBJ databases">
        <authorList>
            <consortium name="Lawrence Berkeley National Laboratory"/>
            <person name="Haridas S."/>
            <person name="Hensen N."/>
            <person name="Bonometti L."/>
            <person name="Westerberg I."/>
            <person name="Brannstrom I.O."/>
            <person name="Guillou S."/>
            <person name="Cros-Aarteil S."/>
            <person name="Calhoun S."/>
            <person name="Kuo A."/>
            <person name="Mondo S."/>
            <person name="Pangilinan J."/>
            <person name="Riley R."/>
            <person name="Labutti K."/>
            <person name="Andreopoulos B."/>
            <person name="Lipzen A."/>
            <person name="Chen C."/>
            <person name="Yanf M."/>
            <person name="Daum C."/>
            <person name="Ng V."/>
            <person name="Clum A."/>
            <person name="Steindorff A."/>
            <person name="Ohm R."/>
            <person name="Martin F."/>
            <person name="Silar P."/>
            <person name="Natvig D."/>
            <person name="Lalanne C."/>
            <person name="Gautier V."/>
            <person name="Ament-Velasquez S.L."/>
            <person name="Kruys A."/>
            <person name="Hutchinson M.I."/>
            <person name="Powell A.J."/>
            <person name="Barry K."/>
            <person name="Miller A.N."/>
            <person name="Grigoriev I.V."/>
            <person name="Debuchy R."/>
            <person name="Gladieux P."/>
            <person name="Thoren M.H."/>
            <person name="Johannesson H."/>
        </authorList>
    </citation>
    <scope>NUCLEOTIDE SEQUENCE</scope>
    <source>
        <strain evidence="2">CBS 955.72</strain>
    </source>
</reference>
<feature type="signal peptide" evidence="1">
    <location>
        <begin position="1"/>
        <end position="19"/>
    </location>
</feature>
<evidence type="ECO:0000313" key="2">
    <source>
        <dbReference type="EMBL" id="KAK3352778.1"/>
    </source>
</evidence>
<gene>
    <name evidence="2" type="ORF">B0T25DRAFT_453631</name>
</gene>
<dbReference type="Proteomes" id="UP001275084">
    <property type="component" value="Unassembled WGS sequence"/>
</dbReference>
<reference evidence="2" key="1">
    <citation type="journal article" date="2023" name="Mol. Phylogenet. Evol.">
        <title>Genome-scale phylogeny and comparative genomics of the fungal order Sordariales.</title>
        <authorList>
            <person name="Hensen N."/>
            <person name="Bonometti L."/>
            <person name="Westerberg I."/>
            <person name="Brannstrom I.O."/>
            <person name="Guillou S."/>
            <person name="Cros-Aarteil S."/>
            <person name="Calhoun S."/>
            <person name="Haridas S."/>
            <person name="Kuo A."/>
            <person name="Mondo S."/>
            <person name="Pangilinan J."/>
            <person name="Riley R."/>
            <person name="LaButti K."/>
            <person name="Andreopoulos B."/>
            <person name="Lipzen A."/>
            <person name="Chen C."/>
            <person name="Yan M."/>
            <person name="Daum C."/>
            <person name="Ng V."/>
            <person name="Clum A."/>
            <person name="Steindorff A."/>
            <person name="Ohm R.A."/>
            <person name="Martin F."/>
            <person name="Silar P."/>
            <person name="Natvig D.O."/>
            <person name="Lalanne C."/>
            <person name="Gautier V."/>
            <person name="Ament-Velasquez S.L."/>
            <person name="Kruys A."/>
            <person name="Hutchinson M.I."/>
            <person name="Powell A.J."/>
            <person name="Barry K."/>
            <person name="Miller A.N."/>
            <person name="Grigoriev I.V."/>
            <person name="Debuchy R."/>
            <person name="Gladieux P."/>
            <person name="Hiltunen Thoren M."/>
            <person name="Johannesson H."/>
        </authorList>
    </citation>
    <scope>NUCLEOTIDE SEQUENCE</scope>
    <source>
        <strain evidence="2">CBS 955.72</strain>
    </source>
</reference>
<evidence type="ECO:0008006" key="4">
    <source>
        <dbReference type="Google" id="ProtNLM"/>
    </source>
</evidence>
<dbReference type="SUPFAM" id="SSF54427">
    <property type="entry name" value="NTF2-like"/>
    <property type="match status" value="1"/>
</dbReference>
<organism evidence="2 3">
    <name type="scientific">Lasiosphaeria hispida</name>
    <dbReference type="NCBI Taxonomy" id="260671"/>
    <lineage>
        <taxon>Eukaryota</taxon>
        <taxon>Fungi</taxon>
        <taxon>Dikarya</taxon>
        <taxon>Ascomycota</taxon>
        <taxon>Pezizomycotina</taxon>
        <taxon>Sordariomycetes</taxon>
        <taxon>Sordariomycetidae</taxon>
        <taxon>Sordariales</taxon>
        <taxon>Lasiosphaeriaceae</taxon>
        <taxon>Lasiosphaeria</taxon>
    </lineage>
</organism>
<proteinExistence type="predicted"/>
<dbReference type="AlphaFoldDB" id="A0AAJ0MDS8"/>
<dbReference type="Gene3D" id="3.10.450.50">
    <property type="match status" value="1"/>
</dbReference>
<name>A0AAJ0MDS8_9PEZI</name>